<feature type="compositionally biased region" description="Polar residues" evidence="1">
    <location>
        <begin position="283"/>
        <end position="298"/>
    </location>
</feature>
<sequence length="345" mass="37888">MPKSIAYSMARSMTRSMAPSMAPSTTRSMAPSMMGTNVESMAQDSLNSLAVVAPVGVPAEKIRVQRPMMPYEARSFKMLQSLAYEYDNYNLPLFQQIAAASPEATRLAQLECFPIIGNLIVCCIIVRFIGHAAQFACLSGSTKAKMWGVAGGMLVLGFIPFFNVWLVDRVKPLYQCWRMFSRDVGSKGLYTGVLDVAVRNTLIEAASSRAAPSSYSRMTKVSSVHSMGSDRTLSTATLNGPAPLGDKQGKLEIVEHTPARTRPAKASRMFNDDDDDDSMERSGFSSFLPVSTARNTMAGSDYDSRSTKKHSFESARASTMPEEADFLKSKYSLRQSAIDNWPLKR</sequence>
<keyword evidence="2" id="KW-1133">Transmembrane helix</keyword>
<gene>
    <name evidence="3" type="ORF">H4R18_003839</name>
</gene>
<evidence type="ECO:0000313" key="3">
    <source>
        <dbReference type="EMBL" id="KAJ2779736.1"/>
    </source>
</evidence>
<dbReference type="EMBL" id="JANBUL010000165">
    <property type="protein sequence ID" value="KAJ2779736.1"/>
    <property type="molecule type" value="Genomic_DNA"/>
</dbReference>
<comment type="caution">
    <text evidence="3">The sequence shown here is derived from an EMBL/GenBank/DDBJ whole genome shotgun (WGS) entry which is preliminary data.</text>
</comment>
<keyword evidence="2" id="KW-0812">Transmembrane</keyword>
<evidence type="ECO:0000313" key="4">
    <source>
        <dbReference type="Proteomes" id="UP001140217"/>
    </source>
</evidence>
<proteinExistence type="predicted"/>
<evidence type="ECO:0000256" key="1">
    <source>
        <dbReference type="SAM" id="MobiDB-lite"/>
    </source>
</evidence>
<keyword evidence="4" id="KW-1185">Reference proteome</keyword>
<feature type="compositionally biased region" description="Polar residues" evidence="1">
    <location>
        <begin position="226"/>
        <end position="238"/>
    </location>
</feature>
<feature type="transmembrane region" description="Helical" evidence="2">
    <location>
        <begin position="147"/>
        <end position="166"/>
    </location>
</feature>
<dbReference type="OrthoDB" id="5538802at2759"/>
<keyword evidence="2" id="KW-0472">Membrane</keyword>
<dbReference type="Proteomes" id="UP001140217">
    <property type="component" value="Unassembled WGS sequence"/>
</dbReference>
<accession>A0A9W8HAS7</accession>
<dbReference type="AlphaFoldDB" id="A0A9W8HAS7"/>
<evidence type="ECO:0000256" key="2">
    <source>
        <dbReference type="SAM" id="Phobius"/>
    </source>
</evidence>
<feature type="compositionally biased region" description="Basic and acidic residues" evidence="1">
    <location>
        <begin position="247"/>
        <end position="258"/>
    </location>
</feature>
<feature type="compositionally biased region" description="Basic and acidic residues" evidence="1">
    <location>
        <begin position="302"/>
        <end position="313"/>
    </location>
</feature>
<feature type="region of interest" description="Disordered" evidence="1">
    <location>
        <begin position="226"/>
        <end position="324"/>
    </location>
</feature>
<protein>
    <submittedName>
        <fullName evidence="3">Uncharacterized protein</fullName>
    </submittedName>
</protein>
<organism evidence="3 4">
    <name type="scientific">Coemansia javaensis</name>
    <dbReference type="NCBI Taxonomy" id="2761396"/>
    <lineage>
        <taxon>Eukaryota</taxon>
        <taxon>Fungi</taxon>
        <taxon>Fungi incertae sedis</taxon>
        <taxon>Zoopagomycota</taxon>
        <taxon>Kickxellomycotina</taxon>
        <taxon>Kickxellomycetes</taxon>
        <taxon>Kickxellales</taxon>
        <taxon>Kickxellaceae</taxon>
        <taxon>Coemansia</taxon>
    </lineage>
</organism>
<feature type="transmembrane region" description="Helical" evidence="2">
    <location>
        <begin position="115"/>
        <end position="135"/>
    </location>
</feature>
<reference evidence="3" key="1">
    <citation type="submission" date="2022-07" db="EMBL/GenBank/DDBJ databases">
        <title>Phylogenomic reconstructions and comparative analyses of Kickxellomycotina fungi.</title>
        <authorList>
            <person name="Reynolds N.K."/>
            <person name="Stajich J.E."/>
            <person name="Barry K."/>
            <person name="Grigoriev I.V."/>
            <person name="Crous P."/>
            <person name="Smith M.E."/>
        </authorList>
    </citation>
    <scope>NUCLEOTIDE SEQUENCE</scope>
    <source>
        <strain evidence="3">NBRC 105414</strain>
    </source>
</reference>
<name>A0A9W8HAS7_9FUNG</name>